<accession>A0ABP4AD89</accession>
<sequence length="215" mass="23176">MSETGGTGAGAGRTNAVLSKLSVVGDLLMLQIVFLVLSLGIVTLYPAAFAFQRVLPDALSQEHPQLLRRFFRQFRWAFPRFWLSGLALYFGSIALAFGLIFWANANGPIRVVALVILIPLTGMIVGLYLSALAVLPAAPEDSTPKSLFREANLFLLRRSLGVAGGVIGLFTWFALVSQLPTLFAIGSGLVPALIGYWISRSRTVPAKKDSPDVSI</sequence>
<evidence type="ECO:0000313" key="2">
    <source>
        <dbReference type="EMBL" id="GAA0934256.1"/>
    </source>
</evidence>
<feature type="transmembrane region" description="Helical" evidence="1">
    <location>
        <begin position="109"/>
        <end position="135"/>
    </location>
</feature>
<keyword evidence="1" id="KW-1133">Transmembrane helix</keyword>
<evidence type="ECO:0000256" key="1">
    <source>
        <dbReference type="SAM" id="Phobius"/>
    </source>
</evidence>
<reference evidence="3" key="1">
    <citation type="journal article" date="2019" name="Int. J. Syst. Evol. Microbiol.">
        <title>The Global Catalogue of Microorganisms (GCM) 10K type strain sequencing project: providing services to taxonomists for standard genome sequencing and annotation.</title>
        <authorList>
            <consortium name="The Broad Institute Genomics Platform"/>
            <consortium name="The Broad Institute Genome Sequencing Center for Infectious Disease"/>
            <person name="Wu L."/>
            <person name="Ma J."/>
        </authorList>
    </citation>
    <scope>NUCLEOTIDE SEQUENCE [LARGE SCALE GENOMIC DNA]</scope>
    <source>
        <strain evidence="3">JCM 10977</strain>
    </source>
</reference>
<proteinExistence type="predicted"/>
<dbReference type="Pfam" id="PF04854">
    <property type="entry name" value="DUF624"/>
    <property type="match status" value="1"/>
</dbReference>
<gene>
    <name evidence="2" type="ORF">GCM10009554_20110</name>
</gene>
<feature type="transmembrane region" description="Helical" evidence="1">
    <location>
        <begin position="28"/>
        <end position="51"/>
    </location>
</feature>
<feature type="transmembrane region" description="Helical" evidence="1">
    <location>
        <begin position="181"/>
        <end position="198"/>
    </location>
</feature>
<feature type="transmembrane region" description="Helical" evidence="1">
    <location>
        <begin position="155"/>
        <end position="175"/>
    </location>
</feature>
<keyword evidence="3" id="KW-1185">Reference proteome</keyword>
<dbReference type="Proteomes" id="UP001500542">
    <property type="component" value="Unassembled WGS sequence"/>
</dbReference>
<dbReference type="RefSeq" id="WP_343967262.1">
    <property type="nucleotide sequence ID" value="NZ_BAAAHK010000004.1"/>
</dbReference>
<evidence type="ECO:0008006" key="4">
    <source>
        <dbReference type="Google" id="ProtNLM"/>
    </source>
</evidence>
<keyword evidence="1" id="KW-0472">Membrane</keyword>
<dbReference type="InterPro" id="IPR006938">
    <property type="entry name" value="DUF624"/>
</dbReference>
<evidence type="ECO:0000313" key="3">
    <source>
        <dbReference type="Proteomes" id="UP001500542"/>
    </source>
</evidence>
<dbReference type="EMBL" id="BAAAHK010000004">
    <property type="protein sequence ID" value="GAA0934256.1"/>
    <property type="molecule type" value="Genomic_DNA"/>
</dbReference>
<protein>
    <recommendedName>
        <fullName evidence="4">Membrane protein YesL</fullName>
    </recommendedName>
</protein>
<feature type="transmembrane region" description="Helical" evidence="1">
    <location>
        <begin position="81"/>
        <end position="103"/>
    </location>
</feature>
<organism evidence="2 3">
    <name type="scientific">Kribbella koreensis</name>
    <dbReference type="NCBI Taxonomy" id="57909"/>
    <lineage>
        <taxon>Bacteria</taxon>
        <taxon>Bacillati</taxon>
        <taxon>Actinomycetota</taxon>
        <taxon>Actinomycetes</taxon>
        <taxon>Propionibacteriales</taxon>
        <taxon>Kribbellaceae</taxon>
        <taxon>Kribbella</taxon>
    </lineage>
</organism>
<name>A0ABP4AD89_9ACTN</name>
<keyword evidence="1" id="KW-0812">Transmembrane</keyword>
<comment type="caution">
    <text evidence="2">The sequence shown here is derived from an EMBL/GenBank/DDBJ whole genome shotgun (WGS) entry which is preliminary data.</text>
</comment>